<name>A0AAE9BMM7_9CAUD</name>
<evidence type="ECO:0000313" key="2">
    <source>
        <dbReference type="EMBL" id="UAT28889.1"/>
    </source>
</evidence>
<reference evidence="2" key="1">
    <citation type="submission" date="2021-08" db="EMBL/GenBank/DDBJ databases">
        <authorList>
            <person name="Lu L."/>
            <person name="Huang X."/>
            <person name="Zhang R."/>
            <person name="Jiao N."/>
        </authorList>
    </citation>
    <scope>NUCLEOTIDE SEQUENCE</scope>
</reference>
<gene>
    <name evidence="2" type="ORF">R7L_gp50</name>
</gene>
<organism evidence="2 3">
    <name type="scientific">Dinoroseobacter phage vB_DshP-R7L</name>
    <dbReference type="NCBI Taxonomy" id="2873349"/>
    <lineage>
        <taxon>Viruses</taxon>
        <taxon>Duplodnaviria</taxon>
        <taxon>Heunggongvirae</taxon>
        <taxon>Uroviricota</taxon>
        <taxon>Caudoviricetes</taxon>
        <taxon>Schitoviridae</taxon>
        <taxon>Rhodovirinae</taxon>
        <taxon>Gonggongvirus</taxon>
        <taxon>Gonggongvirus R7l</taxon>
    </lineage>
</organism>
<feature type="compositionally biased region" description="Low complexity" evidence="1">
    <location>
        <begin position="10"/>
        <end position="23"/>
    </location>
</feature>
<evidence type="ECO:0000313" key="3">
    <source>
        <dbReference type="Proteomes" id="UP000828212"/>
    </source>
</evidence>
<evidence type="ECO:0000256" key="1">
    <source>
        <dbReference type="SAM" id="MobiDB-lite"/>
    </source>
</evidence>
<feature type="region of interest" description="Disordered" evidence="1">
    <location>
        <begin position="1"/>
        <end position="23"/>
    </location>
</feature>
<sequence length="97" mass="10763">MANFSRKFESISGSYSGGYTSKSLSPLHYDTDNQITRGVIQIHIVSGSVTVQARLAQDAPWLDLKTYTSSDMEEVVLANQLRVVVSDEAHCWLGEVR</sequence>
<proteinExistence type="predicted"/>
<protein>
    <submittedName>
        <fullName evidence="2">Uncharacterized protein</fullName>
    </submittedName>
</protein>
<keyword evidence="3" id="KW-1185">Reference proteome</keyword>
<accession>A0AAE9BMM7</accession>
<dbReference type="Proteomes" id="UP000828212">
    <property type="component" value="Segment"/>
</dbReference>
<dbReference type="EMBL" id="MZ773648">
    <property type="protein sequence ID" value="UAT28889.1"/>
    <property type="molecule type" value="Genomic_DNA"/>
</dbReference>